<sequence length="373" mass="42095">MADQVVALAAAVQDIRLMRVCQLAATFVALYDHALTIDQEVELIWKKRWSLAKILFAVRHAYLVIFFNESLSDQGYVIPPEAMIHLQRVFHVDHILHNPRLVTMQMRLYAMYEKSRRVFAFLLACFVSETIAMSTILGLSNKQLIAISQPIPGVRICTVAFVPHYFFAFWIPICTFESILVTFALWKGLSHWIKSTNKWSSKALMNVLLRDNILYFLVQVALSFISLHTLDDTSQHVSSIRHQHHCLACPSEIPEGFALATTCIMGSRLVLNIRKAYYLPYINTSGTLNMGATSPPIRFADEGEYLEAIQFGARLHGGYGARSGYGYRPDGSRISSICATPRTPNSRQSVSLSLPPRGTQVEIELVRVDETRV</sequence>
<keyword evidence="4" id="KW-1185">Reference proteome</keyword>
<feature type="transmembrane region" description="Helical" evidence="1">
    <location>
        <begin position="165"/>
        <end position="186"/>
    </location>
</feature>
<evidence type="ECO:0000259" key="2">
    <source>
        <dbReference type="Pfam" id="PF20151"/>
    </source>
</evidence>
<keyword evidence="1" id="KW-1133">Transmembrane helix</keyword>
<name>A0A067P8D3_9AGAM</name>
<organism evidence="3 4">
    <name type="scientific">Jaapia argillacea MUCL 33604</name>
    <dbReference type="NCBI Taxonomy" id="933084"/>
    <lineage>
        <taxon>Eukaryota</taxon>
        <taxon>Fungi</taxon>
        <taxon>Dikarya</taxon>
        <taxon>Basidiomycota</taxon>
        <taxon>Agaricomycotina</taxon>
        <taxon>Agaricomycetes</taxon>
        <taxon>Agaricomycetidae</taxon>
        <taxon>Jaapiales</taxon>
        <taxon>Jaapiaceae</taxon>
        <taxon>Jaapia</taxon>
    </lineage>
</organism>
<dbReference type="Pfam" id="PF20151">
    <property type="entry name" value="DUF6533"/>
    <property type="match status" value="1"/>
</dbReference>
<dbReference type="InterPro" id="IPR045340">
    <property type="entry name" value="DUF6533"/>
</dbReference>
<evidence type="ECO:0000313" key="3">
    <source>
        <dbReference type="EMBL" id="KDQ51009.1"/>
    </source>
</evidence>
<dbReference type="OrthoDB" id="3349377at2759"/>
<dbReference type="Proteomes" id="UP000027265">
    <property type="component" value="Unassembled WGS sequence"/>
</dbReference>
<protein>
    <recommendedName>
        <fullName evidence="2">DUF6533 domain-containing protein</fullName>
    </recommendedName>
</protein>
<accession>A0A067P8D3</accession>
<dbReference type="HOGENOM" id="CLU_035509_15_2_1"/>
<feature type="domain" description="DUF6533" evidence="2">
    <location>
        <begin position="21"/>
        <end position="58"/>
    </location>
</feature>
<keyword evidence="1" id="KW-0472">Membrane</keyword>
<proteinExistence type="predicted"/>
<dbReference type="EMBL" id="KL197752">
    <property type="protein sequence ID" value="KDQ51009.1"/>
    <property type="molecule type" value="Genomic_DNA"/>
</dbReference>
<keyword evidence="1" id="KW-0812">Transmembrane</keyword>
<reference evidence="4" key="1">
    <citation type="journal article" date="2014" name="Proc. Natl. Acad. Sci. U.S.A.">
        <title>Extensive sampling of basidiomycete genomes demonstrates inadequacy of the white-rot/brown-rot paradigm for wood decay fungi.</title>
        <authorList>
            <person name="Riley R."/>
            <person name="Salamov A.A."/>
            <person name="Brown D.W."/>
            <person name="Nagy L.G."/>
            <person name="Floudas D."/>
            <person name="Held B.W."/>
            <person name="Levasseur A."/>
            <person name="Lombard V."/>
            <person name="Morin E."/>
            <person name="Otillar R."/>
            <person name="Lindquist E.A."/>
            <person name="Sun H."/>
            <person name="LaButti K.M."/>
            <person name="Schmutz J."/>
            <person name="Jabbour D."/>
            <person name="Luo H."/>
            <person name="Baker S.E."/>
            <person name="Pisabarro A.G."/>
            <person name="Walton J.D."/>
            <person name="Blanchette R.A."/>
            <person name="Henrissat B."/>
            <person name="Martin F."/>
            <person name="Cullen D."/>
            <person name="Hibbett D.S."/>
            <person name="Grigoriev I.V."/>
        </authorList>
    </citation>
    <scope>NUCLEOTIDE SEQUENCE [LARGE SCALE GENOMIC DNA]</scope>
    <source>
        <strain evidence="4">MUCL 33604</strain>
    </source>
</reference>
<dbReference type="AlphaFoldDB" id="A0A067P8D3"/>
<gene>
    <name evidence="3" type="ORF">JAAARDRAFT_211320</name>
</gene>
<evidence type="ECO:0000256" key="1">
    <source>
        <dbReference type="SAM" id="Phobius"/>
    </source>
</evidence>
<dbReference type="InParanoid" id="A0A067P8D3"/>
<feature type="transmembrane region" description="Helical" evidence="1">
    <location>
        <begin position="118"/>
        <end position="139"/>
    </location>
</feature>
<evidence type="ECO:0000313" key="4">
    <source>
        <dbReference type="Proteomes" id="UP000027265"/>
    </source>
</evidence>